<dbReference type="eggNOG" id="COG0584">
    <property type="taxonomic scope" value="Bacteria"/>
</dbReference>
<dbReference type="PANTHER" id="PTHR46211:SF14">
    <property type="entry name" value="GLYCEROPHOSPHODIESTER PHOSPHODIESTERASE"/>
    <property type="match status" value="1"/>
</dbReference>
<dbReference type="EMBL" id="CP001807">
    <property type="protein sequence ID" value="ACY49070.1"/>
    <property type="molecule type" value="Genomic_DNA"/>
</dbReference>
<evidence type="ECO:0000313" key="3">
    <source>
        <dbReference type="Proteomes" id="UP000002221"/>
    </source>
</evidence>
<accession>D0MDS6</accession>
<protein>
    <submittedName>
        <fullName evidence="2">Glycerophosphoryl diester phosphodiesterase</fullName>
    </submittedName>
</protein>
<reference evidence="2 3" key="1">
    <citation type="journal article" date="2009" name="Stand. Genomic Sci.">
        <title>Complete genome sequence of Rhodothermus marinus type strain (R-10).</title>
        <authorList>
            <person name="Nolan M."/>
            <person name="Tindall B.J."/>
            <person name="Pomrenke H."/>
            <person name="Lapidus A."/>
            <person name="Copeland A."/>
            <person name="Glavina Del Rio T."/>
            <person name="Lucas S."/>
            <person name="Chen F."/>
            <person name="Tice H."/>
            <person name="Cheng J.F."/>
            <person name="Saunders E."/>
            <person name="Han C."/>
            <person name="Bruce D."/>
            <person name="Goodwin L."/>
            <person name="Chain P."/>
            <person name="Pitluck S."/>
            <person name="Ovchinikova G."/>
            <person name="Pati A."/>
            <person name="Ivanova N."/>
            <person name="Mavromatis K."/>
            <person name="Chen A."/>
            <person name="Palaniappan K."/>
            <person name="Land M."/>
            <person name="Hauser L."/>
            <person name="Chang Y.J."/>
            <person name="Jeffries C.D."/>
            <person name="Brettin T."/>
            <person name="Goker M."/>
            <person name="Bristow J."/>
            <person name="Eisen J.A."/>
            <person name="Markowitz V."/>
            <person name="Hugenholtz P."/>
            <person name="Kyrpides N.C."/>
            <person name="Klenk H.P."/>
            <person name="Detter J.C."/>
        </authorList>
    </citation>
    <scope>NUCLEOTIDE SEQUENCE [LARGE SCALE GENOMIC DNA]</scope>
    <source>
        <strain evidence="3">ATCC 43812 / DSM 4252 / R-10</strain>
    </source>
</reference>
<proteinExistence type="predicted"/>
<dbReference type="AlphaFoldDB" id="D0MDS6"/>
<dbReference type="HOGENOM" id="CLU_030006_3_1_10"/>
<gene>
    <name evidence="2" type="ordered locus">Rmar_2191</name>
</gene>
<name>D0MDS6_RHOM4</name>
<dbReference type="CDD" id="cd08567">
    <property type="entry name" value="GDPD_SpGDE_like"/>
    <property type="match status" value="1"/>
</dbReference>
<organism evidence="2 3">
    <name type="scientific">Rhodothermus marinus (strain ATCC 43812 / DSM 4252 / R-10)</name>
    <name type="common">Rhodothermus obamensis</name>
    <dbReference type="NCBI Taxonomy" id="518766"/>
    <lineage>
        <taxon>Bacteria</taxon>
        <taxon>Pseudomonadati</taxon>
        <taxon>Rhodothermota</taxon>
        <taxon>Rhodothermia</taxon>
        <taxon>Rhodothermales</taxon>
        <taxon>Rhodothermaceae</taxon>
        <taxon>Rhodothermus</taxon>
    </lineage>
</organism>
<dbReference type="InterPro" id="IPR030395">
    <property type="entry name" value="GP_PDE_dom"/>
</dbReference>
<dbReference type="GO" id="GO:0006629">
    <property type="term" value="P:lipid metabolic process"/>
    <property type="evidence" value="ECO:0007669"/>
    <property type="project" value="InterPro"/>
</dbReference>
<evidence type="ECO:0000259" key="1">
    <source>
        <dbReference type="PROSITE" id="PS51704"/>
    </source>
</evidence>
<dbReference type="OrthoDB" id="384721at2"/>
<dbReference type="STRING" id="518766.Rmar_2191"/>
<dbReference type="SUPFAM" id="SSF51695">
    <property type="entry name" value="PLC-like phosphodiesterases"/>
    <property type="match status" value="1"/>
</dbReference>
<dbReference type="Proteomes" id="UP000002221">
    <property type="component" value="Chromosome"/>
</dbReference>
<dbReference type="PROSITE" id="PS51704">
    <property type="entry name" value="GP_PDE"/>
    <property type="match status" value="1"/>
</dbReference>
<feature type="domain" description="GP-PDE" evidence="1">
    <location>
        <begin position="12"/>
        <end position="281"/>
    </location>
</feature>
<dbReference type="GO" id="GO:0008081">
    <property type="term" value="F:phosphoric diester hydrolase activity"/>
    <property type="evidence" value="ECO:0007669"/>
    <property type="project" value="InterPro"/>
</dbReference>
<dbReference type="Pfam" id="PF03009">
    <property type="entry name" value="GDPD"/>
    <property type="match status" value="1"/>
</dbReference>
<dbReference type="Gene3D" id="3.20.20.190">
    <property type="entry name" value="Phosphatidylinositol (PI) phosphodiesterase"/>
    <property type="match status" value="1"/>
</dbReference>
<dbReference type="InterPro" id="IPR017946">
    <property type="entry name" value="PLC-like_Pdiesterase_TIM-brl"/>
</dbReference>
<sequence length="284" mass="32457">METGFTETRARPDILGHRGARGLRPENTWPAFARAIELGVDALEMDVVIAGDGTVVVSHEPWFSATLCREPSGRPVRPFRRYNLYRMTYAEIARFDCGSRRHPRFPQQEPVPAPKPRLEDVLRWSEAYAAELGRPPVRYSIEIKSRPEWEGKYQPDPETFVRRVQAVVAACGVTARTTLMSFDVRVLQVARRLFPELALSLLVEHHDRRPLADQLARLGFVPEVYGPDYRLITAKLVAEVHARGMRLIPWTVNRVRDMQRLLRLGVDGLITDYPDRALALLREA</sequence>
<dbReference type="KEGG" id="rmr:Rmar_2191"/>
<dbReference type="RefSeq" id="WP_012844680.1">
    <property type="nucleotide sequence ID" value="NC_013501.1"/>
</dbReference>
<keyword evidence="3" id="KW-1185">Reference proteome</keyword>
<evidence type="ECO:0000313" key="2">
    <source>
        <dbReference type="EMBL" id="ACY49070.1"/>
    </source>
</evidence>
<dbReference type="PANTHER" id="PTHR46211">
    <property type="entry name" value="GLYCEROPHOSPHORYL DIESTER PHOSPHODIESTERASE"/>
    <property type="match status" value="1"/>
</dbReference>